<gene>
    <name evidence="2" type="ORF">J1C56_17370</name>
</gene>
<feature type="region of interest" description="Disordered" evidence="1">
    <location>
        <begin position="1"/>
        <end position="23"/>
    </location>
</feature>
<keyword evidence="3" id="KW-1185">Reference proteome</keyword>
<name>A0A9X1ACQ9_9HYPH</name>
<evidence type="ECO:0000313" key="3">
    <source>
        <dbReference type="Proteomes" id="UP001138921"/>
    </source>
</evidence>
<evidence type="ECO:0000256" key="1">
    <source>
        <dbReference type="SAM" id="MobiDB-lite"/>
    </source>
</evidence>
<sequence length="213" mass="22394">MMTEQRKARPVSGEIMTDDGRDTCAQPQRVVPDDIIDADFEVVTHAARPDESSAAQPVFANPSANVGGMEMLRSAQLRPDAGPVRGGPIFWISGISLAAMAFWAAGGHSVMHAAALPLSWQASNLRIADINSRVDSSGGKPLLLIDGAAFNDGNSTAVLPPIDIAVAGNDGKILRYRLGTSAVAVAPGARWDFSSRLDLPMNGIKTVTVAFSE</sequence>
<comment type="caution">
    <text evidence="2">The sequence shown here is derived from an EMBL/GenBank/DDBJ whole genome shotgun (WGS) entry which is preliminary data.</text>
</comment>
<reference evidence="2" key="1">
    <citation type="journal article" date="2021" name="Microorganisms">
        <title>Phylogenomic Reconstruction and Metabolic Potential of the Genus Aminobacter.</title>
        <authorList>
            <person name="Artuso I."/>
            <person name="Turrini P."/>
            <person name="Pirolo M."/>
            <person name="Lugli G.A."/>
            <person name="Ventura M."/>
            <person name="Visca P."/>
        </authorList>
    </citation>
    <scope>NUCLEOTIDE SEQUENCE</scope>
    <source>
        <strain evidence="2">LMG 26462</strain>
    </source>
</reference>
<evidence type="ECO:0000313" key="2">
    <source>
        <dbReference type="EMBL" id="MBT1157364.1"/>
    </source>
</evidence>
<proteinExistence type="predicted"/>
<dbReference type="AlphaFoldDB" id="A0A9X1ACQ9"/>
<dbReference type="Proteomes" id="UP001138921">
    <property type="component" value="Unassembled WGS sequence"/>
</dbReference>
<dbReference type="EMBL" id="JAFLWW010000005">
    <property type="protein sequence ID" value="MBT1157364.1"/>
    <property type="molecule type" value="Genomic_DNA"/>
</dbReference>
<accession>A0A9X1ACQ9</accession>
<reference evidence="2" key="2">
    <citation type="submission" date="2021-03" db="EMBL/GenBank/DDBJ databases">
        <authorList>
            <person name="Artuso I."/>
            <person name="Turrini P."/>
            <person name="Pirolo M."/>
            <person name="Lugli G.A."/>
            <person name="Ventura M."/>
            <person name="Visca P."/>
        </authorList>
    </citation>
    <scope>NUCLEOTIDE SEQUENCE</scope>
    <source>
        <strain evidence="2">LMG 26462</strain>
    </source>
</reference>
<protein>
    <submittedName>
        <fullName evidence="2">Uncharacterized protein</fullName>
    </submittedName>
</protein>
<organism evidence="2 3">
    <name type="scientific">Aminobacter anthyllidis</name>
    <dbReference type="NCBI Taxonomy" id="1035067"/>
    <lineage>
        <taxon>Bacteria</taxon>
        <taxon>Pseudomonadati</taxon>
        <taxon>Pseudomonadota</taxon>
        <taxon>Alphaproteobacteria</taxon>
        <taxon>Hyphomicrobiales</taxon>
        <taxon>Phyllobacteriaceae</taxon>
        <taxon>Aminobacter</taxon>
    </lineage>
</organism>